<reference evidence="2 3" key="1">
    <citation type="journal article" date="2016" name="Nat. Commun.">
        <title>Thousands of microbial genomes shed light on interconnected biogeochemical processes in an aquifer system.</title>
        <authorList>
            <person name="Anantharaman K."/>
            <person name="Brown C.T."/>
            <person name="Hug L.A."/>
            <person name="Sharon I."/>
            <person name="Castelle C.J."/>
            <person name="Probst A.J."/>
            <person name="Thomas B.C."/>
            <person name="Singh A."/>
            <person name="Wilkins M.J."/>
            <person name="Karaoz U."/>
            <person name="Brodie E.L."/>
            <person name="Williams K.H."/>
            <person name="Hubbard S.S."/>
            <person name="Banfield J.F."/>
        </authorList>
    </citation>
    <scope>NUCLEOTIDE SEQUENCE [LARGE SCALE GENOMIC DNA]</scope>
</reference>
<dbReference type="STRING" id="1798482.A2763_01695"/>
<dbReference type="EMBL" id="MFKV01000014">
    <property type="protein sequence ID" value="OGG50468.1"/>
    <property type="molecule type" value="Genomic_DNA"/>
</dbReference>
<organism evidence="2 3">
    <name type="scientific">Candidatus Kaiserbacteria bacterium RIFCSPHIGHO2_01_FULL_54_36</name>
    <dbReference type="NCBI Taxonomy" id="1798482"/>
    <lineage>
        <taxon>Bacteria</taxon>
        <taxon>Candidatus Kaiseribacteriota</taxon>
    </lineage>
</organism>
<dbReference type="InterPro" id="IPR036291">
    <property type="entry name" value="NAD(P)-bd_dom_sf"/>
</dbReference>
<dbReference type="Pfam" id="PF01370">
    <property type="entry name" value="Epimerase"/>
    <property type="match status" value="1"/>
</dbReference>
<evidence type="ECO:0000313" key="2">
    <source>
        <dbReference type="EMBL" id="OGG50468.1"/>
    </source>
</evidence>
<dbReference type="Gene3D" id="3.90.25.10">
    <property type="entry name" value="UDP-galactose 4-epimerase, domain 1"/>
    <property type="match status" value="1"/>
</dbReference>
<gene>
    <name evidence="2" type="ORF">A2763_01695</name>
</gene>
<protein>
    <recommendedName>
        <fullName evidence="1">NAD-dependent epimerase/dehydratase domain-containing protein</fullName>
    </recommendedName>
</protein>
<evidence type="ECO:0000259" key="1">
    <source>
        <dbReference type="Pfam" id="PF01370"/>
    </source>
</evidence>
<dbReference type="AlphaFoldDB" id="A0A1F6CMY5"/>
<dbReference type="InterPro" id="IPR050177">
    <property type="entry name" value="Lipid_A_modif_metabolic_enz"/>
</dbReference>
<sequence length="353" mass="39150">MSRPALITGGCGFVGRHLVKALLARGHRNIWLVDDLSTGKWPEQWLRGWEKRSVRGRFEYSLGKRHITLIRADAWHFFHDHALGRPKEKLPAFGDVFHLASIVGGRSLIEGDPLLVAKDLGIDAAFFLWISRKPARVGRVLYASSSAAYPTHLQSAQKAIALRESHIDFDSGRIGVPDLTYGWSKLTGEYLARLAHTKYGIHIATVRPFSGYGEDQDLTYPTPSIALRVARGDNPIDVWGTGDQARDFVHIDDCVDAFFAILDKVKDGSGINIGSGISTSFKELIAQMLRLEKRKAEIRPLSKKPIGVANRYAHTAGLNKIGWKPKVSIKEGMARMLDAAHKRLAGNDLPFSI</sequence>
<dbReference type="Proteomes" id="UP000178370">
    <property type="component" value="Unassembled WGS sequence"/>
</dbReference>
<dbReference type="SUPFAM" id="SSF51735">
    <property type="entry name" value="NAD(P)-binding Rossmann-fold domains"/>
    <property type="match status" value="1"/>
</dbReference>
<proteinExistence type="predicted"/>
<dbReference type="Gene3D" id="3.40.50.720">
    <property type="entry name" value="NAD(P)-binding Rossmann-like Domain"/>
    <property type="match status" value="1"/>
</dbReference>
<dbReference type="PANTHER" id="PTHR43245:SF13">
    <property type="entry name" value="UDP-D-APIOSE_UDP-D-XYLOSE SYNTHASE 2"/>
    <property type="match status" value="1"/>
</dbReference>
<dbReference type="PANTHER" id="PTHR43245">
    <property type="entry name" value="BIFUNCTIONAL POLYMYXIN RESISTANCE PROTEIN ARNA"/>
    <property type="match status" value="1"/>
</dbReference>
<dbReference type="InterPro" id="IPR001509">
    <property type="entry name" value="Epimerase_deHydtase"/>
</dbReference>
<evidence type="ECO:0000313" key="3">
    <source>
        <dbReference type="Proteomes" id="UP000178370"/>
    </source>
</evidence>
<name>A0A1F6CMY5_9BACT</name>
<feature type="domain" description="NAD-dependent epimerase/dehydratase" evidence="1">
    <location>
        <begin position="5"/>
        <end position="274"/>
    </location>
</feature>
<accession>A0A1F6CMY5</accession>
<comment type="caution">
    <text evidence="2">The sequence shown here is derived from an EMBL/GenBank/DDBJ whole genome shotgun (WGS) entry which is preliminary data.</text>
</comment>